<dbReference type="EMBL" id="GBRH01234563">
    <property type="protein sequence ID" value="JAD63332.1"/>
    <property type="molecule type" value="Transcribed_RNA"/>
</dbReference>
<name>A0A0A9BVN2_ARUDO</name>
<sequence>MKVLKLLYIYNIYSKFVVKVWIVKSTVTII</sequence>
<organism evidence="1">
    <name type="scientific">Arundo donax</name>
    <name type="common">Giant reed</name>
    <name type="synonym">Donax arundinaceus</name>
    <dbReference type="NCBI Taxonomy" id="35708"/>
    <lineage>
        <taxon>Eukaryota</taxon>
        <taxon>Viridiplantae</taxon>
        <taxon>Streptophyta</taxon>
        <taxon>Embryophyta</taxon>
        <taxon>Tracheophyta</taxon>
        <taxon>Spermatophyta</taxon>
        <taxon>Magnoliopsida</taxon>
        <taxon>Liliopsida</taxon>
        <taxon>Poales</taxon>
        <taxon>Poaceae</taxon>
        <taxon>PACMAD clade</taxon>
        <taxon>Arundinoideae</taxon>
        <taxon>Arundineae</taxon>
        <taxon>Arundo</taxon>
    </lineage>
</organism>
<reference evidence="1" key="1">
    <citation type="submission" date="2014-09" db="EMBL/GenBank/DDBJ databases">
        <authorList>
            <person name="Magalhaes I.L.F."/>
            <person name="Oliveira U."/>
            <person name="Santos F.R."/>
            <person name="Vidigal T.H.D.A."/>
            <person name="Brescovit A.D."/>
            <person name="Santos A.J."/>
        </authorList>
    </citation>
    <scope>NUCLEOTIDE SEQUENCE</scope>
    <source>
        <tissue evidence="1">Shoot tissue taken approximately 20 cm above the soil surface</tissue>
    </source>
</reference>
<evidence type="ECO:0000313" key="1">
    <source>
        <dbReference type="EMBL" id="JAD63332.1"/>
    </source>
</evidence>
<protein>
    <submittedName>
        <fullName evidence="1">Uncharacterized protein</fullName>
    </submittedName>
</protein>
<accession>A0A0A9BVN2</accession>
<proteinExistence type="predicted"/>
<reference evidence="1" key="2">
    <citation type="journal article" date="2015" name="Data Brief">
        <title>Shoot transcriptome of the giant reed, Arundo donax.</title>
        <authorList>
            <person name="Barrero R.A."/>
            <person name="Guerrero F.D."/>
            <person name="Moolhuijzen P."/>
            <person name="Goolsby J.A."/>
            <person name="Tidwell J."/>
            <person name="Bellgard S.E."/>
            <person name="Bellgard M.I."/>
        </authorList>
    </citation>
    <scope>NUCLEOTIDE SEQUENCE</scope>
    <source>
        <tissue evidence="1">Shoot tissue taken approximately 20 cm above the soil surface</tissue>
    </source>
</reference>
<dbReference type="AlphaFoldDB" id="A0A0A9BVN2"/>